<name>A0AAV1N079_SCOSC</name>
<keyword evidence="2" id="KW-1185">Reference proteome</keyword>
<organism evidence="1 2">
    <name type="scientific">Scomber scombrus</name>
    <name type="common">Atlantic mackerel</name>
    <name type="synonym">Scomber vernalis</name>
    <dbReference type="NCBI Taxonomy" id="13677"/>
    <lineage>
        <taxon>Eukaryota</taxon>
        <taxon>Metazoa</taxon>
        <taxon>Chordata</taxon>
        <taxon>Craniata</taxon>
        <taxon>Vertebrata</taxon>
        <taxon>Euteleostomi</taxon>
        <taxon>Actinopterygii</taxon>
        <taxon>Neopterygii</taxon>
        <taxon>Teleostei</taxon>
        <taxon>Neoteleostei</taxon>
        <taxon>Acanthomorphata</taxon>
        <taxon>Pelagiaria</taxon>
        <taxon>Scombriformes</taxon>
        <taxon>Scombridae</taxon>
        <taxon>Scomber</taxon>
    </lineage>
</organism>
<dbReference type="AlphaFoldDB" id="A0AAV1N079"/>
<gene>
    <name evidence="1" type="ORF">FSCOSCO3_A027080</name>
</gene>
<dbReference type="EMBL" id="CAWUFR010000009">
    <property type="protein sequence ID" value="CAK6952458.1"/>
    <property type="molecule type" value="Genomic_DNA"/>
</dbReference>
<proteinExistence type="predicted"/>
<reference evidence="1 2" key="1">
    <citation type="submission" date="2024-01" db="EMBL/GenBank/DDBJ databases">
        <authorList>
            <person name="Alioto T."/>
            <person name="Alioto T."/>
            <person name="Gomez Garrido J."/>
        </authorList>
    </citation>
    <scope>NUCLEOTIDE SEQUENCE [LARGE SCALE GENOMIC DNA]</scope>
</reference>
<protein>
    <submittedName>
        <fullName evidence="1">Uncharacterized protein</fullName>
    </submittedName>
</protein>
<accession>A0AAV1N079</accession>
<comment type="caution">
    <text evidence="1">The sequence shown here is derived from an EMBL/GenBank/DDBJ whole genome shotgun (WGS) entry which is preliminary data.</text>
</comment>
<dbReference type="Proteomes" id="UP001314229">
    <property type="component" value="Unassembled WGS sequence"/>
</dbReference>
<sequence>MPKTIESSNIHALKNTQVAPLMVPTPLQHAPLKSCRCCFLDQQNPPTPPPPPLFFIGGGVQPPSASVPPASSCCLPRHHHHLLHAERTPLDL</sequence>
<evidence type="ECO:0000313" key="1">
    <source>
        <dbReference type="EMBL" id="CAK6952458.1"/>
    </source>
</evidence>
<evidence type="ECO:0000313" key="2">
    <source>
        <dbReference type="Proteomes" id="UP001314229"/>
    </source>
</evidence>